<comment type="caution">
    <text evidence="1">The sequence shown here is derived from an EMBL/GenBank/DDBJ whole genome shotgun (WGS) entry which is preliminary data.</text>
</comment>
<evidence type="ECO:0000313" key="2">
    <source>
        <dbReference type="Proteomes" id="UP001261871"/>
    </source>
</evidence>
<dbReference type="RefSeq" id="WP_310005582.1">
    <property type="nucleotide sequence ID" value="NZ_JAVDTX010000003.1"/>
</dbReference>
<proteinExistence type="predicted"/>
<name>A0ABU1S2E9_9FLAO</name>
<accession>A0ABU1S2E9</accession>
<sequence length="42" mass="4694">MKTTMLSGVTNGMFLLNNYSDSQTPIIESIIETIVEPIIFKC</sequence>
<dbReference type="Proteomes" id="UP001261871">
    <property type="component" value="Unassembled WGS sequence"/>
</dbReference>
<dbReference type="EMBL" id="JAVDTX010000003">
    <property type="protein sequence ID" value="MDR6844830.1"/>
    <property type="molecule type" value="Genomic_DNA"/>
</dbReference>
<protein>
    <recommendedName>
        <fullName evidence="3">TetR family transcriptional regulator</fullName>
    </recommendedName>
</protein>
<gene>
    <name evidence="1" type="ORF">J2W95_001529</name>
</gene>
<keyword evidence="2" id="KW-1185">Reference proteome</keyword>
<evidence type="ECO:0000313" key="1">
    <source>
        <dbReference type="EMBL" id="MDR6844830.1"/>
    </source>
</evidence>
<organism evidence="1 2">
    <name type="scientific">Flavobacterium granuli</name>
    <dbReference type="NCBI Taxonomy" id="280093"/>
    <lineage>
        <taxon>Bacteria</taxon>
        <taxon>Pseudomonadati</taxon>
        <taxon>Bacteroidota</taxon>
        <taxon>Flavobacteriia</taxon>
        <taxon>Flavobacteriales</taxon>
        <taxon>Flavobacteriaceae</taxon>
        <taxon>Flavobacterium</taxon>
    </lineage>
</organism>
<evidence type="ECO:0008006" key="3">
    <source>
        <dbReference type="Google" id="ProtNLM"/>
    </source>
</evidence>
<reference evidence="1 2" key="1">
    <citation type="submission" date="2023-07" db="EMBL/GenBank/DDBJ databases">
        <title>Sorghum-associated microbial communities from plants grown in Nebraska, USA.</title>
        <authorList>
            <person name="Schachtman D."/>
        </authorList>
    </citation>
    <scope>NUCLEOTIDE SEQUENCE [LARGE SCALE GENOMIC DNA]</scope>
    <source>
        <strain evidence="1 2">BE124</strain>
    </source>
</reference>